<reference evidence="2" key="1">
    <citation type="submission" date="2017-04" db="EMBL/GenBank/DDBJ databases">
        <authorList>
            <person name="Varghese N."/>
            <person name="Submissions S."/>
        </authorList>
    </citation>
    <scope>NUCLEOTIDE SEQUENCE [LARGE SCALE GENOMIC DNA]</scope>
    <source>
        <strain evidence="2">K3S</strain>
    </source>
</reference>
<organism evidence="1 2">
    <name type="scientific">Desulfovibrio gilichinskyi</name>
    <dbReference type="NCBI Taxonomy" id="1519643"/>
    <lineage>
        <taxon>Bacteria</taxon>
        <taxon>Pseudomonadati</taxon>
        <taxon>Thermodesulfobacteriota</taxon>
        <taxon>Desulfovibrionia</taxon>
        <taxon>Desulfovibrionales</taxon>
        <taxon>Desulfovibrionaceae</taxon>
        <taxon>Desulfovibrio</taxon>
    </lineage>
</organism>
<evidence type="ECO:0000313" key="2">
    <source>
        <dbReference type="Proteomes" id="UP000192906"/>
    </source>
</evidence>
<dbReference type="RefSeq" id="WP_170921352.1">
    <property type="nucleotide sequence ID" value="NZ_FWZU01000001.1"/>
</dbReference>
<protein>
    <submittedName>
        <fullName evidence="1">Uncharacterized protein</fullName>
    </submittedName>
</protein>
<dbReference type="Proteomes" id="UP000192906">
    <property type="component" value="Unassembled WGS sequence"/>
</dbReference>
<evidence type="ECO:0000313" key="1">
    <source>
        <dbReference type="EMBL" id="SME89324.1"/>
    </source>
</evidence>
<name>A0A1X7C3T2_9BACT</name>
<accession>A0A1X7C3T2</accession>
<sequence length="51" mass="5881">MSASKLEVLFKLYGNTHPKSMIKAYYDYIEENPDYVHDGGCFEDWVGGECE</sequence>
<proteinExistence type="predicted"/>
<dbReference type="AlphaFoldDB" id="A0A1X7C3T2"/>
<gene>
    <name evidence="1" type="ORF">SAMN06295933_0273</name>
</gene>
<dbReference type="EMBL" id="FWZU01000001">
    <property type="protein sequence ID" value="SME89324.1"/>
    <property type="molecule type" value="Genomic_DNA"/>
</dbReference>
<dbReference type="STRING" id="1519643.SAMN06295933_0273"/>
<keyword evidence="2" id="KW-1185">Reference proteome</keyword>